<reference evidence="1 2" key="1">
    <citation type="journal article" date="2014" name="Curr. Biol.">
        <title>The genome of the clonal raider ant Cerapachys biroi.</title>
        <authorList>
            <person name="Oxley P.R."/>
            <person name="Ji L."/>
            <person name="Fetter-Pruneda I."/>
            <person name="McKenzie S.K."/>
            <person name="Li C."/>
            <person name="Hu H."/>
            <person name="Zhang G."/>
            <person name="Kronauer D.J."/>
        </authorList>
    </citation>
    <scope>NUCLEOTIDE SEQUENCE [LARGE SCALE GENOMIC DNA]</scope>
</reference>
<dbReference type="AlphaFoldDB" id="A0A026WIA6"/>
<organism evidence="1 2">
    <name type="scientific">Ooceraea biroi</name>
    <name type="common">Clonal raider ant</name>
    <name type="synonym">Cerapachys biroi</name>
    <dbReference type="NCBI Taxonomy" id="2015173"/>
    <lineage>
        <taxon>Eukaryota</taxon>
        <taxon>Metazoa</taxon>
        <taxon>Ecdysozoa</taxon>
        <taxon>Arthropoda</taxon>
        <taxon>Hexapoda</taxon>
        <taxon>Insecta</taxon>
        <taxon>Pterygota</taxon>
        <taxon>Neoptera</taxon>
        <taxon>Endopterygota</taxon>
        <taxon>Hymenoptera</taxon>
        <taxon>Apocrita</taxon>
        <taxon>Aculeata</taxon>
        <taxon>Formicoidea</taxon>
        <taxon>Formicidae</taxon>
        <taxon>Dorylinae</taxon>
        <taxon>Ooceraea</taxon>
    </lineage>
</organism>
<evidence type="ECO:0000313" key="2">
    <source>
        <dbReference type="Proteomes" id="UP000053097"/>
    </source>
</evidence>
<dbReference type="Proteomes" id="UP000053097">
    <property type="component" value="Unassembled WGS sequence"/>
</dbReference>
<protein>
    <submittedName>
        <fullName evidence="1">Uncharacterized protein</fullName>
    </submittedName>
</protein>
<evidence type="ECO:0000313" key="1">
    <source>
        <dbReference type="EMBL" id="EZA55782.1"/>
    </source>
</evidence>
<keyword evidence="2" id="KW-1185">Reference proteome</keyword>
<dbReference type="EMBL" id="KK107185">
    <property type="protein sequence ID" value="EZA55782.1"/>
    <property type="molecule type" value="Genomic_DNA"/>
</dbReference>
<accession>A0A026WIA6</accession>
<proteinExistence type="predicted"/>
<gene>
    <name evidence="1" type="ORF">X777_03957</name>
</gene>
<sequence>MTPGYGTSVHNMVHPQSTRNSKYFENFSFHSFVLPGFESALASLIHALRYTLYNALETISISTVNDCSDRFDQIYLRRNFVFFDSSTGQICTCLYSYL</sequence>
<name>A0A026WIA6_OOCBI</name>